<reference evidence="6 7" key="1">
    <citation type="submission" date="2019-03" db="EMBL/GenBank/DDBJ databases">
        <title>Sequencing 23 genomes of Wallemia ichthyophaga.</title>
        <authorList>
            <person name="Gostincar C."/>
        </authorList>
    </citation>
    <scope>NUCLEOTIDE SEQUENCE [LARGE SCALE GENOMIC DNA]</scope>
    <source>
        <strain evidence="5 7">EXF-6200</strain>
        <strain evidence="4 6">EXF-8621</strain>
    </source>
</reference>
<evidence type="ECO:0000313" key="5">
    <source>
        <dbReference type="EMBL" id="TIB39846.1"/>
    </source>
</evidence>
<feature type="domain" description="Ketopantoate reductase N-terminal" evidence="2">
    <location>
        <begin position="11"/>
        <end position="164"/>
    </location>
</feature>
<dbReference type="InterPro" id="IPR008927">
    <property type="entry name" value="6-PGluconate_DH-like_C_sf"/>
</dbReference>
<dbReference type="InterPro" id="IPR013332">
    <property type="entry name" value="KPR_N"/>
</dbReference>
<dbReference type="Pfam" id="PF02558">
    <property type="entry name" value="ApbA"/>
    <property type="match status" value="1"/>
</dbReference>
<dbReference type="InterPro" id="IPR013328">
    <property type="entry name" value="6PGD_dom2"/>
</dbReference>
<dbReference type="InterPro" id="IPR051402">
    <property type="entry name" value="KPR-Related"/>
</dbReference>
<organism evidence="4 6">
    <name type="scientific">Wallemia ichthyophaga</name>
    <dbReference type="NCBI Taxonomy" id="245174"/>
    <lineage>
        <taxon>Eukaryota</taxon>
        <taxon>Fungi</taxon>
        <taxon>Dikarya</taxon>
        <taxon>Basidiomycota</taxon>
        <taxon>Wallemiomycotina</taxon>
        <taxon>Wallemiomycetes</taxon>
        <taxon>Wallemiales</taxon>
        <taxon>Wallemiaceae</taxon>
        <taxon>Wallemia</taxon>
    </lineage>
</organism>
<protein>
    <recommendedName>
        <fullName evidence="8">2-dehydropantoate 2-reductase</fullName>
    </recommendedName>
</protein>
<evidence type="ECO:0000259" key="3">
    <source>
        <dbReference type="Pfam" id="PF08546"/>
    </source>
</evidence>
<evidence type="ECO:0000256" key="1">
    <source>
        <dbReference type="SAM" id="MobiDB-lite"/>
    </source>
</evidence>
<dbReference type="GO" id="GO:0005737">
    <property type="term" value="C:cytoplasm"/>
    <property type="evidence" value="ECO:0007669"/>
    <property type="project" value="TreeGrafter"/>
</dbReference>
<dbReference type="Proteomes" id="UP000306954">
    <property type="component" value="Unassembled WGS sequence"/>
</dbReference>
<evidence type="ECO:0000313" key="7">
    <source>
        <dbReference type="Proteomes" id="UP000310689"/>
    </source>
</evidence>
<dbReference type="Gene3D" id="3.40.50.720">
    <property type="entry name" value="NAD(P)-binding Rossmann-like Domain"/>
    <property type="match status" value="1"/>
</dbReference>
<feature type="region of interest" description="Disordered" evidence="1">
    <location>
        <begin position="386"/>
        <end position="408"/>
    </location>
</feature>
<comment type="caution">
    <text evidence="4">The sequence shown here is derived from an EMBL/GenBank/DDBJ whole genome shotgun (WGS) entry which is preliminary data.</text>
</comment>
<name>A0A4T0F426_WALIC</name>
<evidence type="ECO:0000259" key="2">
    <source>
        <dbReference type="Pfam" id="PF02558"/>
    </source>
</evidence>
<dbReference type="OrthoDB" id="3609at2759"/>
<dbReference type="PANTHER" id="PTHR21708:SF43">
    <property type="entry name" value="KETOPANTOATE REDUCTASE C-TERMINAL DOMAIN-CONTAINING PROTEIN"/>
    <property type="match status" value="1"/>
</dbReference>
<dbReference type="Proteomes" id="UP000310689">
    <property type="component" value="Unassembled WGS sequence"/>
</dbReference>
<gene>
    <name evidence="5" type="ORF">E3P86_00937</name>
    <name evidence="4" type="ORF">E3P90_01474</name>
</gene>
<proteinExistence type="predicted"/>
<sequence>MTETADNRQDVLLVGFGAVGALYGWLLEQSKGVRVTAVARSNYKTVQEQGVQIESAKFGKHSWQPYRVLHDVHQAADRDYKFILCTYKHLPDVTPTQDILGPCLHRSNCFVLLQNGIGIEEPLQELVPHATIISAAIWVGANLKESRRVVHNDLYQELLVVGRFKGEKRGPNHQMVTSKMPEADADRLLEDLVKLLHAGNSNTLPVSDIQPVRWKKNLWNATFSSLATLAGEPMSVLMRDENVNNVIPIARRTMLEILFVARSMDINEDKLPATAVDEQLSLTLSQFGGIQHANEQRIGESEEAAAGRAAFKPSMLVDHDNNRPMELQCIVGSIVQRAREFSVETPRIDMAYSILSVKQRKFVELAEAAQHKPTARMSAELAQRFARSDSPVVPSGTPLDLPSTPTKI</sequence>
<evidence type="ECO:0000313" key="6">
    <source>
        <dbReference type="Proteomes" id="UP000306954"/>
    </source>
</evidence>
<dbReference type="InterPro" id="IPR013752">
    <property type="entry name" value="KPA_reductase"/>
</dbReference>
<dbReference type="SUPFAM" id="SSF48179">
    <property type="entry name" value="6-phosphogluconate dehydrogenase C-terminal domain-like"/>
    <property type="match status" value="1"/>
</dbReference>
<accession>A0A4T0F426</accession>
<dbReference type="SUPFAM" id="SSF51735">
    <property type="entry name" value="NAD(P)-binding Rossmann-fold domains"/>
    <property type="match status" value="1"/>
</dbReference>
<dbReference type="EMBL" id="SPOF01000013">
    <property type="protein sequence ID" value="TIB13758.1"/>
    <property type="molecule type" value="Genomic_DNA"/>
</dbReference>
<dbReference type="AlphaFoldDB" id="A0A4T0F426"/>
<dbReference type="PANTHER" id="PTHR21708">
    <property type="entry name" value="PROBABLE 2-DEHYDROPANTOATE 2-REDUCTASE"/>
    <property type="match status" value="1"/>
</dbReference>
<dbReference type="EMBL" id="SPOI01000025">
    <property type="protein sequence ID" value="TIB39846.1"/>
    <property type="molecule type" value="Genomic_DNA"/>
</dbReference>
<dbReference type="Pfam" id="PF08546">
    <property type="entry name" value="ApbA_C"/>
    <property type="match status" value="1"/>
</dbReference>
<dbReference type="Gene3D" id="1.10.1040.10">
    <property type="entry name" value="N-(1-d-carboxylethyl)-l-norvaline Dehydrogenase, domain 2"/>
    <property type="match status" value="1"/>
</dbReference>
<dbReference type="InterPro" id="IPR036291">
    <property type="entry name" value="NAD(P)-bd_dom_sf"/>
</dbReference>
<evidence type="ECO:0008006" key="8">
    <source>
        <dbReference type="Google" id="ProtNLM"/>
    </source>
</evidence>
<feature type="domain" description="Ketopantoate reductase C-terminal" evidence="3">
    <location>
        <begin position="208"/>
        <end position="359"/>
    </location>
</feature>
<evidence type="ECO:0000313" key="4">
    <source>
        <dbReference type="EMBL" id="TIB13758.1"/>
    </source>
</evidence>